<proteinExistence type="predicted"/>
<evidence type="ECO:0000313" key="2">
    <source>
        <dbReference type="EMBL" id="KXA89402.1"/>
    </source>
</evidence>
<dbReference type="Proteomes" id="UP000070184">
    <property type="component" value="Unassembled WGS sequence"/>
</dbReference>
<feature type="domain" description="C2H2-type" evidence="1">
    <location>
        <begin position="5"/>
        <end position="26"/>
    </location>
</feature>
<accession>A0A133U5D8</accession>
<sequence length="126" mass="15020">MTEECFFCGREFGSRKEHDDHIREDHDPNYKKNLYLFNRSKARDDEKGEVYRFVDERIKELYAEDRVDLARSYFVALSRTESRGKEVEKTEEYNMDEVDLDTMSAIAGETWEEFPPEESEETPEEG</sequence>
<dbReference type="InterPro" id="IPR013087">
    <property type="entry name" value="Znf_C2H2_type"/>
</dbReference>
<dbReference type="EMBL" id="LHXK01000038">
    <property type="protein sequence ID" value="KXA89402.1"/>
    <property type="molecule type" value="Genomic_DNA"/>
</dbReference>
<name>A0A133U5D8_9EURY</name>
<protein>
    <recommendedName>
        <fullName evidence="1">C2H2-type domain-containing protein</fullName>
    </recommendedName>
</protein>
<comment type="caution">
    <text evidence="2">The sequence shown here is derived from an EMBL/GenBank/DDBJ whole genome shotgun (WGS) entry which is preliminary data.</text>
</comment>
<evidence type="ECO:0000313" key="3">
    <source>
        <dbReference type="Proteomes" id="UP000070184"/>
    </source>
</evidence>
<evidence type="ECO:0000259" key="1">
    <source>
        <dbReference type="PROSITE" id="PS00028"/>
    </source>
</evidence>
<gene>
    <name evidence="2" type="ORF">AKJ61_02985</name>
</gene>
<dbReference type="PROSITE" id="PS00028">
    <property type="entry name" value="ZINC_FINGER_C2H2_1"/>
    <property type="match status" value="1"/>
</dbReference>
<reference evidence="2 3" key="1">
    <citation type="journal article" date="2016" name="Sci. Rep.">
        <title>Metabolic traits of an uncultured archaeal lineage -MSBL1- from brine pools of the Red Sea.</title>
        <authorList>
            <person name="Mwirichia R."/>
            <person name="Alam I."/>
            <person name="Rashid M."/>
            <person name="Vinu M."/>
            <person name="Ba-Alawi W."/>
            <person name="Anthony Kamau A."/>
            <person name="Kamanda Ngugi D."/>
            <person name="Goker M."/>
            <person name="Klenk H.P."/>
            <person name="Bajic V."/>
            <person name="Stingl U."/>
        </authorList>
    </citation>
    <scope>NUCLEOTIDE SEQUENCE [LARGE SCALE GENOMIC DNA]</scope>
    <source>
        <strain evidence="2">SCGC-AAA259B11</strain>
    </source>
</reference>
<dbReference type="AlphaFoldDB" id="A0A133U5D8"/>
<keyword evidence="3" id="KW-1185">Reference proteome</keyword>
<organism evidence="2 3">
    <name type="scientific">candidate division MSBL1 archaeon SCGC-AAA259B11</name>
    <dbReference type="NCBI Taxonomy" id="1698260"/>
    <lineage>
        <taxon>Archaea</taxon>
        <taxon>Methanobacteriati</taxon>
        <taxon>Methanobacteriota</taxon>
        <taxon>candidate division MSBL1</taxon>
    </lineage>
</organism>